<dbReference type="PANTHER" id="PTHR42085">
    <property type="entry name" value="F-BOX DOMAIN-CONTAINING PROTEIN"/>
    <property type="match status" value="1"/>
</dbReference>
<dbReference type="OrthoDB" id="5272396at2759"/>
<dbReference type="Pfam" id="PF24864">
    <property type="entry name" value="DUF7730"/>
    <property type="match status" value="1"/>
</dbReference>
<organism evidence="2 3">
    <name type="scientific">Periconia digitata</name>
    <dbReference type="NCBI Taxonomy" id="1303443"/>
    <lineage>
        <taxon>Eukaryota</taxon>
        <taxon>Fungi</taxon>
        <taxon>Dikarya</taxon>
        <taxon>Ascomycota</taxon>
        <taxon>Pezizomycotina</taxon>
        <taxon>Dothideomycetes</taxon>
        <taxon>Pleosporomycetidae</taxon>
        <taxon>Pleosporales</taxon>
        <taxon>Massarineae</taxon>
        <taxon>Periconiaceae</taxon>
        <taxon>Periconia</taxon>
    </lineage>
</organism>
<accession>A0A9W4UUF4</accession>
<protein>
    <recommendedName>
        <fullName evidence="1">DUF7730 domain-containing protein</fullName>
    </recommendedName>
</protein>
<evidence type="ECO:0000259" key="1">
    <source>
        <dbReference type="Pfam" id="PF24864"/>
    </source>
</evidence>
<feature type="domain" description="DUF7730" evidence="1">
    <location>
        <begin position="17"/>
        <end position="118"/>
    </location>
</feature>
<sequence length="271" mass="31696">MGSIMRPRVLEWTSSSKQEASKISFLDLPRELRDSIFIYALKAPGAIFVQSAYIHAAQEDLEGRAIRYKGQGPPEPERLGRIITSPLVRTCRQIHAESTPILYGHNIFSFSMVNSNFAIFYRSLIRHIVFTVEASRRIYSENLIDMSYWWRRVFWPNVIDASTKFLLRYPGLISLTSPIKSESLWRTWRPAFMMVERKTSEQRIEMAALWLRANCPMEDERLRDMLHMEIMPAKDQQGLDGLRFAVEDDNGNEWDYTEFASAFERMKRLQA</sequence>
<gene>
    <name evidence="2" type="ORF">PDIGIT_LOCUS14124</name>
</gene>
<dbReference type="EMBL" id="CAOQHR010000011">
    <property type="protein sequence ID" value="CAI6340937.1"/>
    <property type="molecule type" value="Genomic_DNA"/>
</dbReference>
<name>A0A9W4UUF4_9PLEO</name>
<evidence type="ECO:0000313" key="3">
    <source>
        <dbReference type="Proteomes" id="UP001152607"/>
    </source>
</evidence>
<reference evidence="2" key="1">
    <citation type="submission" date="2023-01" db="EMBL/GenBank/DDBJ databases">
        <authorList>
            <person name="Van Ghelder C."/>
            <person name="Rancurel C."/>
        </authorList>
    </citation>
    <scope>NUCLEOTIDE SEQUENCE</scope>
    <source>
        <strain evidence="2">CNCM I-4278</strain>
    </source>
</reference>
<keyword evidence="3" id="KW-1185">Reference proteome</keyword>
<dbReference type="PANTHER" id="PTHR42085:SF2">
    <property type="entry name" value="F-BOX DOMAIN-CONTAINING PROTEIN"/>
    <property type="match status" value="1"/>
</dbReference>
<proteinExistence type="predicted"/>
<dbReference type="Proteomes" id="UP001152607">
    <property type="component" value="Unassembled WGS sequence"/>
</dbReference>
<dbReference type="AlphaFoldDB" id="A0A9W4UUF4"/>
<dbReference type="InterPro" id="IPR038883">
    <property type="entry name" value="AN11006-like"/>
</dbReference>
<evidence type="ECO:0000313" key="2">
    <source>
        <dbReference type="EMBL" id="CAI6340937.1"/>
    </source>
</evidence>
<dbReference type="InterPro" id="IPR056632">
    <property type="entry name" value="DUF7730"/>
</dbReference>
<comment type="caution">
    <text evidence="2">The sequence shown here is derived from an EMBL/GenBank/DDBJ whole genome shotgun (WGS) entry which is preliminary data.</text>
</comment>